<evidence type="ECO:0000313" key="5">
    <source>
        <dbReference type="Proteomes" id="UP000307440"/>
    </source>
</evidence>
<proteinExistence type="predicted"/>
<name>A0A5C3KPE7_COPMA</name>
<dbReference type="PANTHER" id="PTHR24198:SF165">
    <property type="entry name" value="ANKYRIN REPEAT-CONTAINING PROTEIN-RELATED"/>
    <property type="match status" value="1"/>
</dbReference>
<dbReference type="SUPFAM" id="SSF48403">
    <property type="entry name" value="Ankyrin repeat"/>
    <property type="match status" value="1"/>
</dbReference>
<dbReference type="PROSITE" id="PS50088">
    <property type="entry name" value="ANK_REPEAT"/>
    <property type="match status" value="1"/>
</dbReference>
<dbReference type="Proteomes" id="UP000307440">
    <property type="component" value="Unassembled WGS sequence"/>
</dbReference>
<evidence type="ECO:0000256" key="3">
    <source>
        <dbReference type="PROSITE-ProRule" id="PRU00023"/>
    </source>
</evidence>
<dbReference type="EMBL" id="ML210254">
    <property type="protein sequence ID" value="TFK21925.1"/>
    <property type="molecule type" value="Genomic_DNA"/>
</dbReference>
<dbReference type="InterPro" id="IPR036770">
    <property type="entry name" value="Ankyrin_rpt-contain_sf"/>
</dbReference>
<feature type="repeat" description="ANK" evidence="3">
    <location>
        <begin position="203"/>
        <end position="229"/>
    </location>
</feature>
<dbReference type="Gene3D" id="1.25.40.20">
    <property type="entry name" value="Ankyrin repeat-containing domain"/>
    <property type="match status" value="2"/>
</dbReference>
<protein>
    <submittedName>
        <fullName evidence="4">Ankyrin</fullName>
    </submittedName>
</protein>
<reference evidence="4 5" key="1">
    <citation type="journal article" date="2019" name="Nat. Ecol. Evol.">
        <title>Megaphylogeny resolves global patterns of mushroom evolution.</title>
        <authorList>
            <person name="Varga T."/>
            <person name="Krizsan K."/>
            <person name="Foldi C."/>
            <person name="Dima B."/>
            <person name="Sanchez-Garcia M."/>
            <person name="Sanchez-Ramirez S."/>
            <person name="Szollosi G.J."/>
            <person name="Szarkandi J.G."/>
            <person name="Papp V."/>
            <person name="Albert L."/>
            <person name="Andreopoulos W."/>
            <person name="Angelini C."/>
            <person name="Antonin V."/>
            <person name="Barry K.W."/>
            <person name="Bougher N.L."/>
            <person name="Buchanan P."/>
            <person name="Buyck B."/>
            <person name="Bense V."/>
            <person name="Catcheside P."/>
            <person name="Chovatia M."/>
            <person name="Cooper J."/>
            <person name="Damon W."/>
            <person name="Desjardin D."/>
            <person name="Finy P."/>
            <person name="Geml J."/>
            <person name="Haridas S."/>
            <person name="Hughes K."/>
            <person name="Justo A."/>
            <person name="Karasinski D."/>
            <person name="Kautmanova I."/>
            <person name="Kiss B."/>
            <person name="Kocsube S."/>
            <person name="Kotiranta H."/>
            <person name="LaButti K.M."/>
            <person name="Lechner B.E."/>
            <person name="Liimatainen K."/>
            <person name="Lipzen A."/>
            <person name="Lukacs Z."/>
            <person name="Mihaltcheva S."/>
            <person name="Morgado L.N."/>
            <person name="Niskanen T."/>
            <person name="Noordeloos M.E."/>
            <person name="Ohm R.A."/>
            <person name="Ortiz-Santana B."/>
            <person name="Ovrebo C."/>
            <person name="Racz N."/>
            <person name="Riley R."/>
            <person name="Savchenko A."/>
            <person name="Shiryaev A."/>
            <person name="Soop K."/>
            <person name="Spirin V."/>
            <person name="Szebenyi C."/>
            <person name="Tomsovsky M."/>
            <person name="Tulloss R.E."/>
            <person name="Uehling J."/>
            <person name="Grigoriev I.V."/>
            <person name="Vagvolgyi C."/>
            <person name="Papp T."/>
            <person name="Martin F.M."/>
            <person name="Miettinen O."/>
            <person name="Hibbett D.S."/>
            <person name="Nagy L.G."/>
        </authorList>
    </citation>
    <scope>NUCLEOTIDE SEQUENCE [LARGE SCALE GENOMIC DNA]</scope>
    <source>
        <strain evidence="4 5">CBS 121175</strain>
    </source>
</reference>
<keyword evidence="1" id="KW-0677">Repeat</keyword>
<keyword evidence="2 3" id="KW-0040">ANK repeat</keyword>
<gene>
    <name evidence="4" type="ORF">FA15DRAFT_672056</name>
</gene>
<dbReference type="STRING" id="230819.A0A5C3KPE7"/>
<dbReference type="PROSITE" id="PS50297">
    <property type="entry name" value="ANK_REP_REGION"/>
    <property type="match status" value="1"/>
</dbReference>
<evidence type="ECO:0000256" key="1">
    <source>
        <dbReference type="ARBA" id="ARBA00022737"/>
    </source>
</evidence>
<keyword evidence="5" id="KW-1185">Reference proteome</keyword>
<sequence length="229" mass="24852">MAAQHGWADVVALLLKLEGIKVNSRDNEGKTALAHAIRKRHVKILEALVKVDPISTKYATPDGLNYLMLAATTNDAELICSVLQLAQFNVNARDVYGRTALAHAVKSRSYNAVKALLEVEGIDVHCVDEDGRTLLMDATEVPFEGLAMINRFLGLGLEANINATDNEGKTALLYALECCWPQPEIVSALLEVEGIDLSVRDVKGRTPLMVAIEKGNDKCTELLREAGAS</sequence>
<organism evidence="4 5">
    <name type="scientific">Coprinopsis marcescibilis</name>
    <name type="common">Agaric fungus</name>
    <name type="synonym">Psathyrella marcescibilis</name>
    <dbReference type="NCBI Taxonomy" id="230819"/>
    <lineage>
        <taxon>Eukaryota</taxon>
        <taxon>Fungi</taxon>
        <taxon>Dikarya</taxon>
        <taxon>Basidiomycota</taxon>
        <taxon>Agaricomycotina</taxon>
        <taxon>Agaricomycetes</taxon>
        <taxon>Agaricomycetidae</taxon>
        <taxon>Agaricales</taxon>
        <taxon>Agaricineae</taxon>
        <taxon>Psathyrellaceae</taxon>
        <taxon>Coprinopsis</taxon>
    </lineage>
</organism>
<dbReference type="SMART" id="SM00248">
    <property type="entry name" value="ANK"/>
    <property type="match status" value="6"/>
</dbReference>
<dbReference type="Pfam" id="PF12796">
    <property type="entry name" value="Ank_2"/>
    <property type="match status" value="3"/>
</dbReference>
<evidence type="ECO:0000313" key="4">
    <source>
        <dbReference type="EMBL" id="TFK21925.1"/>
    </source>
</evidence>
<dbReference type="PANTHER" id="PTHR24198">
    <property type="entry name" value="ANKYRIN REPEAT AND PROTEIN KINASE DOMAIN-CONTAINING PROTEIN"/>
    <property type="match status" value="1"/>
</dbReference>
<accession>A0A5C3KPE7</accession>
<dbReference type="InterPro" id="IPR002110">
    <property type="entry name" value="Ankyrin_rpt"/>
</dbReference>
<evidence type="ECO:0000256" key="2">
    <source>
        <dbReference type="ARBA" id="ARBA00023043"/>
    </source>
</evidence>
<dbReference type="AlphaFoldDB" id="A0A5C3KPE7"/>
<dbReference type="OrthoDB" id="194358at2759"/>